<accession>A4BY67</accession>
<name>A4BY67_9FLAO</name>
<sequence length="62" mass="6893">MLNEQHICNDFTIDPKGDRAVSGNKKGAILRVNRAACFFKSLFFGTYSNFLSKIMVSANCSD</sequence>
<dbReference type="STRING" id="313594.PI23P_05402"/>
<dbReference type="Proteomes" id="UP000003053">
    <property type="component" value="Unassembled WGS sequence"/>
</dbReference>
<gene>
    <name evidence="1" type="ORF">PI23P_05402</name>
</gene>
<dbReference type="EMBL" id="AAOG01000001">
    <property type="protein sequence ID" value="EAR13908.1"/>
    <property type="molecule type" value="Genomic_DNA"/>
</dbReference>
<evidence type="ECO:0000313" key="2">
    <source>
        <dbReference type="Proteomes" id="UP000003053"/>
    </source>
</evidence>
<comment type="caution">
    <text evidence="1">The sequence shown here is derived from an EMBL/GenBank/DDBJ whole genome shotgun (WGS) entry which is preliminary data.</text>
</comment>
<organism evidence="1 2">
    <name type="scientific">Polaribacter irgensii 23-P</name>
    <dbReference type="NCBI Taxonomy" id="313594"/>
    <lineage>
        <taxon>Bacteria</taxon>
        <taxon>Pseudomonadati</taxon>
        <taxon>Bacteroidota</taxon>
        <taxon>Flavobacteriia</taxon>
        <taxon>Flavobacteriales</taxon>
        <taxon>Flavobacteriaceae</taxon>
    </lineage>
</organism>
<protein>
    <submittedName>
        <fullName evidence="1">Uncharacterized protein</fullName>
    </submittedName>
</protein>
<proteinExistence type="predicted"/>
<evidence type="ECO:0000313" key="1">
    <source>
        <dbReference type="EMBL" id="EAR13908.1"/>
    </source>
</evidence>
<dbReference type="AlphaFoldDB" id="A4BY67"/>
<dbReference type="HOGENOM" id="CLU_2900326_0_0_10"/>
<keyword evidence="2" id="KW-1185">Reference proteome</keyword>
<reference evidence="1 2" key="1">
    <citation type="submission" date="2006-02" db="EMBL/GenBank/DDBJ databases">
        <authorList>
            <person name="Murray A."/>
            <person name="Staley J."/>
            <person name="Ferriera S."/>
            <person name="Johnson J."/>
            <person name="Kravitz S."/>
            <person name="Halpern A."/>
            <person name="Remington K."/>
            <person name="Beeson K."/>
            <person name="Tran B."/>
            <person name="Rogers Y.-H."/>
            <person name="Friedman R."/>
            <person name="Venter J.C."/>
        </authorList>
    </citation>
    <scope>NUCLEOTIDE SEQUENCE [LARGE SCALE GENOMIC DNA]</scope>
    <source>
        <strain evidence="1 2">23-P</strain>
    </source>
</reference>
<dbReference type="OrthoDB" id="9777975at2"/>
<dbReference type="RefSeq" id="WP_004569706.1">
    <property type="nucleotide sequence ID" value="NZ_CH724148.1"/>
</dbReference>